<dbReference type="InterPro" id="IPR036388">
    <property type="entry name" value="WH-like_DNA-bd_sf"/>
</dbReference>
<dbReference type="Gene3D" id="1.10.10.10">
    <property type="entry name" value="Winged helix-like DNA-binding domain superfamily/Winged helix DNA-binding domain"/>
    <property type="match status" value="1"/>
</dbReference>
<proteinExistence type="predicted"/>
<feature type="domain" description="HTH marR-type" evidence="6">
    <location>
        <begin position="10"/>
        <end position="141"/>
    </location>
</feature>
<dbReference type="Proteomes" id="UP000283644">
    <property type="component" value="Unassembled WGS sequence"/>
</dbReference>
<dbReference type="InterPro" id="IPR055166">
    <property type="entry name" value="Transc_reg_Sar_Rot_HTH"/>
</dbReference>
<dbReference type="SUPFAM" id="SSF46785">
    <property type="entry name" value="Winged helix' DNA-binding domain"/>
    <property type="match status" value="1"/>
</dbReference>
<dbReference type="InterPro" id="IPR000835">
    <property type="entry name" value="HTH_MarR-typ"/>
</dbReference>
<keyword evidence="3" id="KW-0805">Transcription regulation</keyword>
<dbReference type="InterPro" id="IPR011991">
    <property type="entry name" value="ArsR-like_HTH"/>
</dbReference>
<dbReference type="OrthoDB" id="9806864at2"/>
<gene>
    <name evidence="7" type="ORF">D0Z08_03380</name>
</gene>
<dbReference type="GO" id="GO:0003677">
    <property type="term" value="F:DNA binding"/>
    <property type="evidence" value="ECO:0007669"/>
    <property type="project" value="UniProtKB-KW"/>
</dbReference>
<dbReference type="EMBL" id="QXGH01000009">
    <property type="protein sequence ID" value="RHW29003.1"/>
    <property type="molecule type" value="Genomic_DNA"/>
</dbReference>
<evidence type="ECO:0000313" key="8">
    <source>
        <dbReference type="Proteomes" id="UP000283644"/>
    </source>
</evidence>
<dbReference type="AlphaFoldDB" id="A0A417Y8G6"/>
<sequence>MTGYPQLALSAQLCLPLYAAARAVTRRYGEVLSDLGLTYPQYLTMLALWDADAPLTVGEIGERLRLDSGTLTPVLKRLESAGHVARRRDSADERRVLVEVTPEGARLREQVADVPERAWEGTALTAADARQLRGLLDRLLDGLDASA</sequence>
<accession>A0A417Y8G6</accession>
<organism evidence="7 8">
    <name type="scientific">Nocardioides immobilis</name>
    <dbReference type="NCBI Taxonomy" id="2049295"/>
    <lineage>
        <taxon>Bacteria</taxon>
        <taxon>Bacillati</taxon>
        <taxon>Actinomycetota</taxon>
        <taxon>Actinomycetes</taxon>
        <taxon>Propionibacteriales</taxon>
        <taxon>Nocardioidaceae</taxon>
        <taxon>Nocardioides</taxon>
    </lineage>
</organism>
<evidence type="ECO:0000256" key="5">
    <source>
        <dbReference type="ARBA" id="ARBA00023163"/>
    </source>
</evidence>
<dbReference type="InterPro" id="IPR039422">
    <property type="entry name" value="MarR/SlyA-like"/>
</dbReference>
<evidence type="ECO:0000256" key="2">
    <source>
        <dbReference type="ARBA" id="ARBA00022490"/>
    </source>
</evidence>
<dbReference type="Pfam" id="PF22381">
    <property type="entry name" value="Staph_reg_Sar_Rot"/>
    <property type="match status" value="1"/>
</dbReference>
<dbReference type="PRINTS" id="PR00598">
    <property type="entry name" value="HTHMARR"/>
</dbReference>
<evidence type="ECO:0000313" key="7">
    <source>
        <dbReference type="EMBL" id="RHW29003.1"/>
    </source>
</evidence>
<dbReference type="FunFam" id="1.10.10.10:FF:000163">
    <property type="entry name" value="MarR family transcriptional regulator"/>
    <property type="match status" value="1"/>
</dbReference>
<dbReference type="PANTHER" id="PTHR33164">
    <property type="entry name" value="TRANSCRIPTIONAL REGULATOR, MARR FAMILY"/>
    <property type="match status" value="1"/>
</dbReference>
<dbReference type="PROSITE" id="PS50995">
    <property type="entry name" value="HTH_MARR_2"/>
    <property type="match status" value="1"/>
</dbReference>
<dbReference type="RefSeq" id="WP_118922790.1">
    <property type="nucleotide sequence ID" value="NZ_QXGH01000009.1"/>
</dbReference>
<evidence type="ECO:0000259" key="6">
    <source>
        <dbReference type="PROSITE" id="PS50995"/>
    </source>
</evidence>
<keyword evidence="5" id="KW-0804">Transcription</keyword>
<protein>
    <submittedName>
        <fullName evidence="7">MarR family transcriptional regulator</fullName>
    </submittedName>
</protein>
<evidence type="ECO:0000256" key="3">
    <source>
        <dbReference type="ARBA" id="ARBA00023015"/>
    </source>
</evidence>
<name>A0A417Y8G6_9ACTN</name>
<dbReference type="SMART" id="SM00347">
    <property type="entry name" value="HTH_MARR"/>
    <property type="match status" value="1"/>
</dbReference>
<dbReference type="PANTHER" id="PTHR33164:SF5">
    <property type="entry name" value="ORGANIC HYDROPEROXIDE RESISTANCE TRANSCRIPTIONAL REGULATOR"/>
    <property type="match status" value="1"/>
</dbReference>
<dbReference type="GO" id="GO:0006950">
    <property type="term" value="P:response to stress"/>
    <property type="evidence" value="ECO:0007669"/>
    <property type="project" value="TreeGrafter"/>
</dbReference>
<dbReference type="GO" id="GO:0003700">
    <property type="term" value="F:DNA-binding transcription factor activity"/>
    <property type="evidence" value="ECO:0007669"/>
    <property type="project" value="InterPro"/>
</dbReference>
<reference evidence="7 8" key="1">
    <citation type="submission" date="2018-09" db="EMBL/GenBank/DDBJ databases">
        <title>Genome sequencing of Nocardioides immobilis CCTCC AB 2017083 for comparison to Nocardioides silvaticus.</title>
        <authorList>
            <person name="Li C."/>
            <person name="Wang G."/>
        </authorList>
    </citation>
    <scope>NUCLEOTIDE SEQUENCE [LARGE SCALE GENOMIC DNA]</scope>
    <source>
        <strain evidence="7 8">CCTCC AB 2017083</strain>
    </source>
</reference>
<comment type="subcellular location">
    <subcellularLocation>
        <location evidence="1">Cytoplasm</location>
    </subcellularLocation>
</comment>
<keyword evidence="4" id="KW-0238">DNA-binding</keyword>
<dbReference type="CDD" id="cd00090">
    <property type="entry name" value="HTH_ARSR"/>
    <property type="match status" value="1"/>
</dbReference>
<evidence type="ECO:0000256" key="1">
    <source>
        <dbReference type="ARBA" id="ARBA00004496"/>
    </source>
</evidence>
<dbReference type="InterPro" id="IPR036390">
    <property type="entry name" value="WH_DNA-bd_sf"/>
</dbReference>
<keyword evidence="8" id="KW-1185">Reference proteome</keyword>
<comment type="caution">
    <text evidence="7">The sequence shown here is derived from an EMBL/GenBank/DDBJ whole genome shotgun (WGS) entry which is preliminary data.</text>
</comment>
<dbReference type="GO" id="GO:0005737">
    <property type="term" value="C:cytoplasm"/>
    <property type="evidence" value="ECO:0007669"/>
    <property type="project" value="UniProtKB-SubCell"/>
</dbReference>
<keyword evidence="2" id="KW-0963">Cytoplasm</keyword>
<evidence type="ECO:0000256" key="4">
    <source>
        <dbReference type="ARBA" id="ARBA00023125"/>
    </source>
</evidence>